<evidence type="ECO:0000256" key="2">
    <source>
        <dbReference type="SAM" id="Phobius"/>
    </source>
</evidence>
<name>A0A160PHD1_9HYPH</name>
<feature type="transmembrane region" description="Helical" evidence="2">
    <location>
        <begin position="125"/>
        <end position="145"/>
    </location>
</feature>
<dbReference type="NCBIfam" id="TIGR02098">
    <property type="entry name" value="MJ0042_CXXC"/>
    <property type="match status" value="1"/>
</dbReference>
<evidence type="ECO:0000256" key="1">
    <source>
        <dbReference type="SAM" id="MobiDB-lite"/>
    </source>
</evidence>
<protein>
    <submittedName>
        <fullName evidence="4">MJ0042 family finger-like protein</fullName>
    </submittedName>
</protein>
<feature type="compositionally biased region" description="Low complexity" evidence="1">
    <location>
        <begin position="88"/>
        <end position="97"/>
    </location>
</feature>
<feature type="region of interest" description="Disordered" evidence="1">
    <location>
        <begin position="237"/>
        <end position="275"/>
    </location>
</feature>
<evidence type="ECO:0000313" key="4">
    <source>
        <dbReference type="EMBL" id="BAU91763.1"/>
    </source>
</evidence>
<evidence type="ECO:0000313" key="5">
    <source>
        <dbReference type="Proteomes" id="UP000218288"/>
    </source>
</evidence>
<dbReference type="InterPro" id="IPR011723">
    <property type="entry name" value="Znf/thioredoxin_put"/>
</dbReference>
<keyword evidence="2" id="KW-1133">Transmembrane helix</keyword>
<sequence length="275" mass="28815">MCPFRARGNPLPGPETDAAPIAMLIVCPACASEYRIDAERVGTSGRSVRCAACRETWFISADEVVAAMFDEMSVEEESVPPPPPMPEPAGAGEADAPVDGSARRSRPAAAKEGRRGKPKPKAGRLSPALAASLFLAAALPLVLLGRASVVRAMPQTAGLFARVGLPVNLRGIDLADVAAFQVPAEGSNPARLVVEGDLVAVARERVVVPPIEVEVRDAEGQPLYRWSVAGPRSALEPGERARFKASLSAPPEKGRQIEVRFSDAAPAETGGGESR</sequence>
<dbReference type="Proteomes" id="UP000218288">
    <property type="component" value="Chromosome"/>
</dbReference>
<dbReference type="Pfam" id="PF13717">
    <property type="entry name" value="Zn_ribbon_4"/>
    <property type="match status" value="1"/>
</dbReference>
<dbReference type="EMBL" id="AP014809">
    <property type="protein sequence ID" value="BAU91763.1"/>
    <property type="molecule type" value="Genomic_DNA"/>
</dbReference>
<organism evidence="4 5">
    <name type="scientific">Methylorubrum populi</name>
    <dbReference type="NCBI Taxonomy" id="223967"/>
    <lineage>
        <taxon>Bacteria</taxon>
        <taxon>Pseudomonadati</taxon>
        <taxon>Pseudomonadota</taxon>
        <taxon>Alphaproteobacteria</taxon>
        <taxon>Hyphomicrobiales</taxon>
        <taxon>Methylobacteriaceae</taxon>
        <taxon>Methylorubrum</taxon>
    </lineage>
</organism>
<evidence type="ECO:0000259" key="3">
    <source>
        <dbReference type="Pfam" id="PF13717"/>
    </source>
</evidence>
<gene>
    <name evidence="4" type="ORF">MPPM_3158</name>
</gene>
<accession>A0A160PHD1</accession>
<dbReference type="AlphaFoldDB" id="A0A160PHD1"/>
<feature type="compositionally biased region" description="Basic and acidic residues" evidence="1">
    <location>
        <begin position="252"/>
        <end position="261"/>
    </location>
</feature>
<proteinExistence type="predicted"/>
<feature type="domain" description="Zinc finger/thioredoxin putative" evidence="3">
    <location>
        <begin position="23"/>
        <end position="58"/>
    </location>
</feature>
<keyword evidence="2" id="KW-0812">Transmembrane</keyword>
<feature type="region of interest" description="Disordered" evidence="1">
    <location>
        <begin position="72"/>
        <end position="124"/>
    </location>
</feature>
<keyword evidence="2" id="KW-0472">Membrane</keyword>
<reference evidence="4 5" key="1">
    <citation type="journal article" date="2016" name="Genome Announc.">
        <title>Complete Genome Sequence of Methylobacterium populi P-1M, Isolated from Pink-Pigmented Household Biofilm.</title>
        <authorList>
            <person name="Morohoshi T."/>
            <person name="Ikeda T."/>
        </authorList>
    </citation>
    <scope>NUCLEOTIDE SEQUENCE [LARGE SCALE GENOMIC DNA]</scope>
    <source>
        <strain evidence="4 5">P-1M</strain>
    </source>
</reference>